<sequence>MPTRILRNDRPKGGLTQVGKRHDLKAVRWYVLTLPTAAGGRRDRISPSKGLDVELSRRERRGETLFEYFAPSYVEVRKVGGKLVNTRRPLLFNYVFIRSSVEEIFRMKQALPLYNFLPRVSSGSTTYFPHLLDQEMANLRWVAEAYSNELPVYVPESTRLLKGDRVRITSGYFTGMEAEVVIQPGGGHKEVMARILDCMWVPLFEVKAGEYELIELNAKSKHVYTHLDNDRLSEGLHEALGRYHASGSVCEEDRRLAGEVLRGYASLRAETDVMRCKLCALLLPTYKLSGDEEAFVRLHDTMRGLLPVVKAPQSRALLLVTLYGCTDNALYRRMAHELVDPWQVDPSPKKSKLSLIRRLGDYDRWLGHESVDS</sequence>
<name>A0AAX3QV73_PARDI</name>
<reference evidence="1" key="1">
    <citation type="submission" date="2023-03" db="EMBL/GenBank/DDBJ databases">
        <title>Parabacteroides distasonis, a bacteria resistant against UC.</title>
        <authorList>
            <person name="Dai W."/>
        </authorList>
    </citation>
    <scope>NUCLEOTIDE SEQUENCE</scope>
    <source>
        <strain evidence="1">F1-28</strain>
    </source>
</reference>
<protein>
    <submittedName>
        <fullName evidence="1">Transcriptional regulator</fullName>
    </submittedName>
</protein>
<accession>A0AAX3QV73</accession>
<dbReference type="SUPFAM" id="SSF82679">
    <property type="entry name" value="N-utilization substance G protein NusG, N-terminal domain"/>
    <property type="match status" value="1"/>
</dbReference>
<dbReference type="Gene3D" id="3.30.70.940">
    <property type="entry name" value="NusG, N-terminal domain"/>
    <property type="match status" value="1"/>
</dbReference>
<evidence type="ECO:0000313" key="2">
    <source>
        <dbReference type="Proteomes" id="UP001221009"/>
    </source>
</evidence>
<dbReference type="RefSeq" id="WP_259009702.1">
    <property type="nucleotide sequence ID" value="NZ_CP120353.1"/>
</dbReference>
<proteinExistence type="predicted"/>
<dbReference type="EMBL" id="CP120353">
    <property type="protein sequence ID" value="WET64690.1"/>
    <property type="molecule type" value="Genomic_DNA"/>
</dbReference>
<dbReference type="Proteomes" id="UP001221009">
    <property type="component" value="Chromosome"/>
</dbReference>
<evidence type="ECO:0000313" key="1">
    <source>
        <dbReference type="EMBL" id="WET64690.1"/>
    </source>
</evidence>
<dbReference type="AlphaFoldDB" id="A0AAX3QV73"/>
<dbReference type="GO" id="GO:0006354">
    <property type="term" value="P:DNA-templated transcription elongation"/>
    <property type="evidence" value="ECO:0007669"/>
    <property type="project" value="InterPro"/>
</dbReference>
<dbReference type="InterPro" id="IPR036735">
    <property type="entry name" value="NGN_dom_sf"/>
</dbReference>
<gene>
    <name evidence="1" type="ORF">P2T59_01560</name>
</gene>
<organism evidence="1 2">
    <name type="scientific">Parabacteroides distasonis</name>
    <dbReference type="NCBI Taxonomy" id="823"/>
    <lineage>
        <taxon>Bacteria</taxon>
        <taxon>Pseudomonadati</taxon>
        <taxon>Bacteroidota</taxon>
        <taxon>Bacteroidia</taxon>
        <taxon>Bacteroidales</taxon>
        <taxon>Tannerellaceae</taxon>
        <taxon>Parabacteroides</taxon>
    </lineage>
</organism>